<dbReference type="PANTHER" id="PTHR34461:SF2">
    <property type="entry name" value="EXPRESSED PROTEIN"/>
    <property type="match status" value="1"/>
</dbReference>
<accession>A0A6J1CT21</accession>
<dbReference type="OrthoDB" id="775914at2759"/>
<reference evidence="3" key="1">
    <citation type="submission" date="2025-08" db="UniProtKB">
        <authorList>
            <consortium name="RefSeq"/>
        </authorList>
    </citation>
    <scope>IDENTIFICATION</scope>
    <source>
        <strain evidence="3">OHB3-1</strain>
    </source>
</reference>
<sequence length="787" mass="88308">MELRSYNHFHYIHAIKGGLMTKVLNINSRGKPAVVFKKLTDVYEFIDEKDQNSLPTQLLRERLEENIPEGYKFKVETEDFYAERKLFKDEPTVSDSGSGGDTDGQKSDVEVDSMTIQQIMEGCKKRKSRQSKSVDSSKEKLRTCSKQELERSCLLSDEDDDSDLNVALSVWKSKLSRRKKLKTKCNGSRISTSSQCSQITGNSDPINSDQDLLPSSADLPIPVDVKVETPETDVTEIQNTNYIIDDLSLLCDENVNSCLSSELSLLCDENVNLCLSSEPIGADELFLNRGSTTSNKEAEYCVLNSACHEYLVGDDPEFLQMVGESNTEWMKKDNLEIQKPNYSDFPASESMEGRYAPRCLSNDSMSEEISLTEEQCSGTYISQGKSITHEAICQNNCEDMSEEISPTEEQCTDTYISEEMSFGAEVCLTENGYKDTLELDHERKGISTEATSDCDLRADHGESISTKSTTDCNLSPDHEKSISTSSTSDGNLSPDQHLISIGKCPAQEIEPQISNFSDSERNTSPDFHLDDSMDKFNQFEEPKRHPTRLLSTRTTISPTSQERLSKAMKSMRLHDKECKTCGGKPYFKQANYKVGTAEECDQMKRVYSDIFHEQNIRKSKKRSLHSTSNTKVPHGRTRSTAVQSCSDNAIAFTQRQMQDIESIALKLTNQLKSMKAIVEDRLHVEGNKATGFKFNTDEVRTAISDATKAEASAKKWLSMMSRDCNRFCKIMKTTENGSTASPSAIQKIKRKITFADEAGGKLCEVRLIEDHVESFVEASPEKYEAVK</sequence>
<evidence type="ECO:0000313" key="3">
    <source>
        <dbReference type="RefSeq" id="XP_022144353.1"/>
    </source>
</evidence>
<evidence type="ECO:0000256" key="1">
    <source>
        <dbReference type="SAM" id="MobiDB-lite"/>
    </source>
</evidence>
<feature type="compositionally biased region" description="Polar residues" evidence="1">
    <location>
        <begin position="482"/>
        <end position="494"/>
    </location>
</feature>
<organism evidence="2 3">
    <name type="scientific">Momordica charantia</name>
    <name type="common">Bitter gourd</name>
    <name type="synonym">Balsam pear</name>
    <dbReference type="NCBI Taxonomy" id="3673"/>
    <lineage>
        <taxon>Eukaryota</taxon>
        <taxon>Viridiplantae</taxon>
        <taxon>Streptophyta</taxon>
        <taxon>Embryophyta</taxon>
        <taxon>Tracheophyta</taxon>
        <taxon>Spermatophyta</taxon>
        <taxon>Magnoliopsida</taxon>
        <taxon>eudicotyledons</taxon>
        <taxon>Gunneridae</taxon>
        <taxon>Pentapetalae</taxon>
        <taxon>rosids</taxon>
        <taxon>fabids</taxon>
        <taxon>Cucurbitales</taxon>
        <taxon>Cucurbitaceae</taxon>
        <taxon>Momordiceae</taxon>
        <taxon>Momordica</taxon>
    </lineage>
</organism>
<keyword evidence="2" id="KW-1185">Reference proteome</keyword>
<dbReference type="PANTHER" id="PTHR34461">
    <property type="entry name" value="EXPRESSED PROTEIN"/>
    <property type="match status" value="1"/>
</dbReference>
<proteinExistence type="predicted"/>
<dbReference type="KEGG" id="mcha:111014058"/>
<evidence type="ECO:0000313" key="2">
    <source>
        <dbReference type="Proteomes" id="UP000504603"/>
    </source>
</evidence>
<feature type="region of interest" description="Disordered" evidence="1">
    <location>
        <begin position="90"/>
        <end position="141"/>
    </location>
</feature>
<dbReference type="RefSeq" id="XP_022144353.1">
    <property type="nucleotide sequence ID" value="XM_022288661.1"/>
</dbReference>
<dbReference type="AlphaFoldDB" id="A0A6J1CT21"/>
<name>A0A6J1CT21_MOMCH</name>
<dbReference type="Proteomes" id="UP000504603">
    <property type="component" value="Unplaced"/>
</dbReference>
<gene>
    <name evidence="3" type="primary">LOC111014058</name>
</gene>
<protein>
    <submittedName>
        <fullName evidence="3">Uncharacterized protein LOC111014058</fullName>
    </submittedName>
</protein>
<feature type="region of interest" description="Disordered" evidence="1">
    <location>
        <begin position="617"/>
        <end position="640"/>
    </location>
</feature>
<feature type="region of interest" description="Disordered" evidence="1">
    <location>
        <begin position="465"/>
        <end position="498"/>
    </location>
</feature>
<dbReference type="GeneID" id="111014058"/>